<keyword evidence="1" id="KW-1133">Transmembrane helix</keyword>
<sequence length="89" mass="9553">MIFKYAIWGVLILSSLMLVMIVFRSRGGGRLVASLGLNIVVAAFLLYILNLLSGYTHIELPINTATLGTATILGIPGVLLLIGVKWALL</sequence>
<keyword evidence="3" id="KW-1185">Reference proteome</keyword>
<dbReference type="AlphaFoldDB" id="A0A198A2Y3"/>
<accession>A0A198A2Y3</accession>
<dbReference type="InterPro" id="IPR010001">
    <property type="entry name" value="BofA"/>
</dbReference>
<name>A0A198A2Y3_9BACL</name>
<dbReference type="STRING" id="1850517.A8708_13685"/>
<protein>
    <submittedName>
        <fullName evidence="2">Pro-sigmaK processing inhibitor BofA</fullName>
    </submittedName>
</protein>
<organism evidence="2 3">
    <name type="scientific">Paenibacillus oryzisoli</name>
    <dbReference type="NCBI Taxonomy" id="1850517"/>
    <lineage>
        <taxon>Bacteria</taxon>
        <taxon>Bacillati</taxon>
        <taxon>Bacillota</taxon>
        <taxon>Bacilli</taxon>
        <taxon>Bacillales</taxon>
        <taxon>Paenibacillaceae</taxon>
        <taxon>Paenibacillus</taxon>
    </lineage>
</organism>
<dbReference type="OrthoDB" id="2664502at2"/>
<dbReference type="Proteomes" id="UP000078454">
    <property type="component" value="Unassembled WGS sequence"/>
</dbReference>
<keyword evidence="1" id="KW-0812">Transmembrane</keyword>
<proteinExistence type="predicted"/>
<feature type="transmembrane region" description="Helical" evidence="1">
    <location>
        <begin position="6"/>
        <end position="23"/>
    </location>
</feature>
<evidence type="ECO:0000256" key="1">
    <source>
        <dbReference type="SAM" id="Phobius"/>
    </source>
</evidence>
<gene>
    <name evidence="2" type="ORF">A8708_13685</name>
</gene>
<dbReference type="EMBL" id="LYPB01000082">
    <property type="protein sequence ID" value="OAS15472.1"/>
    <property type="molecule type" value="Genomic_DNA"/>
</dbReference>
<evidence type="ECO:0000313" key="2">
    <source>
        <dbReference type="EMBL" id="OAS15472.1"/>
    </source>
</evidence>
<dbReference type="Pfam" id="PF07441">
    <property type="entry name" value="BofA"/>
    <property type="match status" value="1"/>
</dbReference>
<feature type="transmembrane region" description="Helical" evidence="1">
    <location>
        <begin position="67"/>
        <end position="88"/>
    </location>
</feature>
<feature type="transmembrane region" description="Helical" evidence="1">
    <location>
        <begin position="35"/>
        <end position="55"/>
    </location>
</feature>
<evidence type="ECO:0000313" key="3">
    <source>
        <dbReference type="Proteomes" id="UP000078454"/>
    </source>
</evidence>
<keyword evidence="1" id="KW-0472">Membrane</keyword>
<reference evidence="2 3" key="1">
    <citation type="submission" date="2016-05" db="EMBL/GenBank/DDBJ databases">
        <title>Paenibacillus sp. 1ZS3-15 nov., isolated from the rhizosphere soil.</title>
        <authorList>
            <person name="Zhang X.X."/>
            <person name="Zhang J."/>
        </authorList>
    </citation>
    <scope>NUCLEOTIDE SEQUENCE [LARGE SCALE GENOMIC DNA]</scope>
    <source>
        <strain evidence="2 3">1ZS3-15</strain>
    </source>
</reference>
<comment type="caution">
    <text evidence="2">The sequence shown here is derived from an EMBL/GenBank/DDBJ whole genome shotgun (WGS) entry which is preliminary data.</text>
</comment>
<dbReference type="RefSeq" id="WP_068667994.1">
    <property type="nucleotide sequence ID" value="NZ_LYPB01000082.1"/>
</dbReference>